<feature type="transmembrane region" description="Helical" evidence="8">
    <location>
        <begin position="273"/>
        <end position="292"/>
    </location>
</feature>
<dbReference type="Proteomes" id="UP001274830">
    <property type="component" value="Unassembled WGS sequence"/>
</dbReference>
<organism evidence="10 11">
    <name type="scientific">Recurvomyces mirabilis</name>
    <dbReference type="NCBI Taxonomy" id="574656"/>
    <lineage>
        <taxon>Eukaryota</taxon>
        <taxon>Fungi</taxon>
        <taxon>Dikarya</taxon>
        <taxon>Ascomycota</taxon>
        <taxon>Pezizomycotina</taxon>
        <taxon>Dothideomycetes</taxon>
        <taxon>Dothideomycetidae</taxon>
        <taxon>Mycosphaerellales</taxon>
        <taxon>Teratosphaeriaceae</taxon>
        <taxon>Recurvomyces</taxon>
    </lineage>
</organism>
<feature type="transmembrane region" description="Helical" evidence="8">
    <location>
        <begin position="330"/>
        <end position="347"/>
    </location>
</feature>
<feature type="transmembrane region" description="Helical" evidence="8">
    <location>
        <begin position="202"/>
        <end position="222"/>
    </location>
</feature>
<reference evidence="10" key="1">
    <citation type="submission" date="2023-07" db="EMBL/GenBank/DDBJ databases">
        <title>Black Yeasts Isolated from many extreme environments.</title>
        <authorList>
            <person name="Coleine C."/>
            <person name="Stajich J.E."/>
            <person name="Selbmann L."/>
        </authorList>
    </citation>
    <scope>NUCLEOTIDE SEQUENCE</scope>
    <source>
        <strain evidence="10">CCFEE 5485</strain>
    </source>
</reference>
<feature type="transmembrane region" description="Helical" evidence="8">
    <location>
        <begin position="178"/>
        <end position="196"/>
    </location>
</feature>
<comment type="subcellular location">
    <subcellularLocation>
        <location evidence="2">Endoplasmic reticulum membrane</location>
        <topology evidence="2">Multi-pass membrane protein</topology>
    </subcellularLocation>
</comment>
<evidence type="ECO:0000256" key="2">
    <source>
        <dbReference type="ARBA" id="ARBA00004477"/>
    </source>
</evidence>
<feature type="transmembrane region" description="Helical" evidence="8">
    <location>
        <begin position="62"/>
        <end position="82"/>
    </location>
</feature>
<accession>A0AAE0TRX4</accession>
<feature type="transmembrane region" description="Helical" evidence="8">
    <location>
        <begin position="299"/>
        <end position="324"/>
    </location>
</feature>
<comment type="similarity">
    <text evidence="3">Belongs to the TPT transporter family. SLC35D subfamily.</text>
</comment>
<evidence type="ECO:0000256" key="5">
    <source>
        <dbReference type="ARBA" id="ARBA00022692"/>
    </source>
</evidence>
<evidence type="ECO:0000259" key="9">
    <source>
        <dbReference type="Pfam" id="PF03151"/>
    </source>
</evidence>
<keyword evidence="7 8" id="KW-0472">Membrane</keyword>
<evidence type="ECO:0000256" key="7">
    <source>
        <dbReference type="ARBA" id="ARBA00023136"/>
    </source>
</evidence>
<evidence type="ECO:0000313" key="11">
    <source>
        <dbReference type="Proteomes" id="UP001274830"/>
    </source>
</evidence>
<dbReference type="Pfam" id="PF03151">
    <property type="entry name" value="TPT"/>
    <property type="match status" value="1"/>
</dbReference>
<feature type="transmembrane region" description="Helical" evidence="8">
    <location>
        <begin position="88"/>
        <end position="111"/>
    </location>
</feature>
<dbReference type="AlphaFoldDB" id="A0AAE0TRX4"/>
<comment type="function">
    <text evidence="1">Involved in the import of GDP-mannose from the cytoplasm into the Golgi lumen.</text>
</comment>
<dbReference type="PANTHER" id="PTHR11132">
    <property type="entry name" value="SOLUTE CARRIER FAMILY 35"/>
    <property type="match status" value="1"/>
</dbReference>
<evidence type="ECO:0000256" key="1">
    <source>
        <dbReference type="ARBA" id="ARBA00003420"/>
    </source>
</evidence>
<feature type="transmembrane region" description="Helical" evidence="8">
    <location>
        <begin position="234"/>
        <end position="253"/>
    </location>
</feature>
<feature type="transmembrane region" description="Helical" evidence="8">
    <location>
        <begin position="153"/>
        <end position="171"/>
    </location>
</feature>
<evidence type="ECO:0000256" key="3">
    <source>
        <dbReference type="ARBA" id="ARBA00010425"/>
    </source>
</evidence>
<dbReference type="InterPro" id="IPR050186">
    <property type="entry name" value="TPT_transporter"/>
</dbReference>
<gene>
    <name evidence="10" type="ORF">LTR78_009324</name>
</gene>
<dbReference type="EMBL" id="JAUTXT010000051">
    <property type="protein sequence ID" value="KAK3670752.1"/>
    <property type="molecule type" value="Genomic_DNA"/>
</dbReference>
<proteinExistence type="inferred from homology"/>
<sequence length="358" mass="38836">MYTPVDVESGTDAISLSGRRSPTIAYPRNIMDDVASTEKQSIDNIPKTDVPLERTYSLLRKVVYLAAYFSLNLALTISNKALLGNAKYPWLLTTMHASSTSFGCFVLLGCGHMKAKFLSTQESLTLVAFSGLFALNIAMSNVSLAAVSIPLHQIMRSTCPVVTIAIYWLVYKRSYSRETYLSMVPLILGVSIATAGDYYCTLSGFLLTATGVLLAAMKTIATNRLVGNFSPMEVLLYMSPLAAAQCVAYAFVTGEVHEVRLELAANTFRTLDWTFFLGLLVNACMAFALNIISFQTNKVAGALTISVCGNVKQALTIMLGVILFSVPMGPLNAMGMLITVAGAAWFSKVELDNRKTRS</sequence>
<keyword evidence="11" id="KW-1185">Reference proteome</keyword>
<evidence type="ECO:0000256" key="6">
    <source>
        <dbReference type="ARBA" id="ARBA00022989"/>
    </source>
</evidence>
<feature type="domain" description="Sugar phosphate transporter" evidence="9">
    <location>
        <begin position="62"/>
        <end position="346"/>
    </location>
</feature>
<dbReference type="InterPro" id="IPR004853">
    <property type="entry name" value="Sugar_P_trans_dom"/>
</dbReference>
<evidence type="ECO:0000313" key="10">
    <source>
        <dbReference type="EMBL" id="KAK3670752.1"/>
    </source>
</evidence>
<dbReference type="GO" id="GO:0005789">
    <property type="term" value="C:endoplasmic reticulum membrane"/>
    <property type="evidence" value="ECO:0007669"/>
    <property type="project" value="UniProtKB-SubCell"/>
</dbReference>
<keyword evidence="6 8" id="KW-1133">Transmembrane helix</keyword>
<keyword evidence="5 8" id="KW-0812">Transmembrane</keyword>
<evidence type="ECO:0000256" key="8">
    <source>
        <dbReference type="SAM" id="Phobius"/>
    </source>
</evidence>
<comment type="subunit">
    <text evidence="4">Homooligomer.</text>
</comment>
<feature type="transmembrane region" description="Helical" evidence="8">
    <location>
        <begin position="123"/>
        <end position="147"/>
    </location>
</feature>
<comment type="caution">
    <text evidence="10">The sequence shown here is derived from an EMBL/GenBank/DDBJ whole genome shotgun (WGS) entry which is preliminary data.</text>
</comment>
<protein>
    <recommendedName>
        <fullName evidence="9">Sugar phosphate transporter domain-containing protein</fullName>
    </recommendedName>
</protein>
<evidence type="ECO:0000256" key="4">
    <source>
        <dbReference type="ARBA" id="ARBA00011182"/>
    </source>
</evidence>
<name>A0AAE0TRX4_9PEZI</name>